<organism evidence="1 2">
    <name type="scientific">Lacrimispora amygdalina</name>
    <dbReference type="NCBI Taxonomy" id="253257"/>
    <lineage>
        <taxon>Bacteria</taxon>
        <taxon>Bacillati</taxon>
        <taxon>Bacillota</taxon>
        <taxon>Clostridia</taxon>
        <taxon>Lachnospirales</taxon>
        <taxon>Lachnospiraceae</taxon>
        <taxon>Lacrimispora</taxon>
    </lineage>
</organism>
<accession>A0ABQ5M8P4</accession>
<sequence>MNPEFWAALEQLANNSEIIIDRPKGSAHPKYPDFIYRVDYGYLKNTSSMDGQGIDVWSGTDKNKKIDAVMCIVDLMKRDSEIKILIGCTEEEKEIVFQTHNETEYMKGILIRREMPE</sequence>
<dbReference type="SUPFAM" id="SSF50324">
    <property type="entry name" value="Inorganic pyrophosphatase"/>
    <property type="match status" value="1"/>
</dbReference>
<protein>
    <recommendedName>
        <fullName evidence="3">Inorganic pyrophosphatase</fullName>
    </recommendedName>
</protein>
<evidence type="ECO:0008006" key="3">
    <source>
        <dbReference type="Google" id="ProtNLM"/>
    </source>
</evidence>
<gene>
    <name evidence="1" type="ORF">LAD12857_32540</name>
</gene>
<evidence type="ECO:0000313" key="2">
    <source>
        <dbReference type="Proteomes" id="UP001419084"/>
    </source>
</evidence>
<name>A0ABQ5M8P4_9FIRM</name>
<dbReference type="Proteomes" id="UP001419084">
    <property type="component" value="Unassembled WGS sequence"/>
</dbReference>
<reference evidence="1 2" key="1">
    <citation type="journal article" date="2024" name="Int. J. Syst. Evol. Microbiol.">
        <title>Lacrimispora brassicae sp. nov. isolated from fermented cabbage, and proposal of Clostridium indicum Gundawar et al. 2019 and Clostridium methoxybenzovorans Mechichi et al. 1999 as heterotypic synonyms of Lacrimispora amygdalina (Parshina et al. 2003) Haas and Blanchard 2020 and Lacrimispora indolis (McClung and McCoy 1957) Haas and Blanchard 2020, respectively.</title>
        <authorList>
            <person name="Kobayashi H."/>
            <person name="Tanizawa Y."/>
            <person name="Sakamoto M."/>
            <person name="Ohkuma M."/>
            <person name="Tohno M."/>
        </authorList>
    </citation>
    <scope>NUCLEOTIDE SEQUENCE [LARGE SCALE GENOMIC DNA]</scope>
    <source>
        <strain evidence="1 2">DSM 12857</strain>
    </source>
</reference>
<dbReference type="EMBL" id="BRPJ01000066">
    <property type="protein sequence ID" value="GLB31331.1"/>
    <property type="molecule type" value="Genomic_DNA"/>
</dbReference>
<keyword evidence="2" id="KW-1185">Reference proteome</keyword>
<dbReference type="RefSeq" id="WP_346065697.1">
    <property type="nucleotide sequence ID" value="NZ_BRPJ01000066.1"/>
</dbReference>
<proteinExistence type="predicted"/>
<comment type="caution">
    <text evidence="1">The sequence shown here is derived from an EMBL/GenBank/DDBJ whole genome shotgun (WGS) entry which is preliminary data.</text>
</comment>
<evidence type="ECO:0000313" key="1">
    <source>
        <dbReference type="EMBL" id="GLB31331.1"/>
    </source>
</evidence>
<dbReference type="InterPro" id="IPR036649">
    <property type="entry name" value="Pyrophosphatase_sf"/>
</dbReference>